<feature type="domain" description="IrrE N-terminal-like" evidence="1">
    <location>
        <begin position="98"/>
        <end position="156"/>
    </location>
</feature>
<reference evidence="2 3" key="1">
    <citation type="submission" date="2021-03" db="EMBL/GenBank/DDBJ databases">
        <title>Genomic Encyclopedia of Type Strains, Phase IV (KMG-IV): sequencing the most valuable type-strain genomes for metagenomic binning, comparative biology and taxonomic classification.</title>
        <authorList>
            <person name="Goeker M."/>
        </authorList>
    </citation>
    <scope>NUCLEOTIDE SEQUENCE [LARGE SCALE GENOMIC DNA]</scope>
    <source>
        <strain evidence="2 3">DSM 101872</strain>
    </source>
</reference>
<comment type="caution">
    <text evidence="2">The sequence shown here is derived from an EMBL/GenBank/DDBJ whole genome shotgun (WGS) entry which is preliminary data.</text>
</comment>
<name>A0ABS4MF12_9LACO</name>
<dbReference type="EMBL" id="JAGGLU010000005">
    <property type="protein sequence ID" value="MBP2057931.1"/>
    <property type="molecule type" value="Genomic_DNA"/>
</dbReference>
<dbReference type="Gene3D" id="1.10.10.2910">
    <property type="match status" value="1"/>
</dbReference>
<sequence length="179" mass="20657">MTKIVNYDTPYIAHPVSRTSLRLVAEELKKKLNISVTKPYVDVVMILDRLSEIDSSFNYEIVEDWQLDEHVQAMTNVEAKTIYIKSSVYEDACQGIGKDRMSIAHEIGHILLHRDVIQMPVLYRYDGSLKLYQKPEWQAECFAAELLMPYEQIKNMSVEEIMISCGVSRPAAIYQKSHI</sequence>
<protein>
    <recommendedName>
        <fullName evidence="1">IrrE N-terminal-like domain-containing protein</fullName>
    </recommendedName>
</protein>
<accession>A0ABS4MF12</accession>
<evidence type="ECO:0000313" key="2">
    <source>
        <dbReference type="EMBL" id="MBP2057931.1"/>
    </source>
</evidence>
<keyword evidence="3" id="KW-1185">Reference proteome</keyword>
<dbReference type="Proteomes" id="UP001519292">
    <property type="component" value="Unassembled WGS sequence"/>
</dbReference>
<dbReference type="Pfam" id="PF06114">
    <property type="entry name" value="Peptidase_M78"/>
    <property type="match status" value="1"/>
</dbReference>
<gene>
    <name evidence="2" type="ORF">J2Z60_001106</name>
</gene>
<proteinExistence type="predicted"/>
<organism evidence="2 3">
    <name type="scientific">Lactobacillus colini</name>
    <dbReference type="NCBI Taxonomy" id="1819254"/>
    <lineage>
        <taxon>Bacteria</taxon>
        <taxon>Bacillati</taxon>
        <taxon>Bacillota</taxon>
        <taxon>Bacilli</taxon>
        <taxon>Lactobacillales</taxon>
        <taxon>Lactobacillaceae</taxon>
        <taxon>Lactobacillus</taxon>
    </lineage>
</organism>
<evidence type="ECO:0000313" key="3">
    <source>
        <dbReference type="Proteomes" id="UP001519292"/>
    </source>
</evidence>
<evidence type="ECO:0000259" key="1">
    <source>
        <dbReference type="Pfam" id="PF06114"/>
    </source>
</evidence>
<dbReference type="RefSeq" id="WP_209686673.1">
    <property type="nucleotide sequence ID" value="NZ_JAGGLU010000005.1"/>
</dbReference>
<dbReference type="InterPro" id="IPR010359">
    <property type="entry name" value="IrrE_HExxH"/>
</dbReference>